<accession>A0ABV2P3Y4</accession>
<organism evidence="2 3">
    <name type="scientific">Arthrobacter bambusae</name>
    <dbReference type="NCBI Taxonomy" id="1338426"/>
    <lineage>
        <taxon>Bacteria</taxon>
        <taxon>Bacillati</taxon>
        <taxon>Actinomycetota</taxon>
        <taxon>Actinomycetes</taxon>
        <taxon>Micrococcales</taxon>
        <taxon>Micrococcaceae</taxon>
        <taxon>Arthrobacter</taxon>
    </lineage>
</organism>
<evidence type="ECO:0000313" key="3">
    <source>
        <dbReference type="Proteomes" id="UP001549307"/>
    </source>
</evidence>
<dbReference type="EMBL" id="JBEPSN010000002">
    <property type="protein sequence ID" value="MET4539479.1"/>
    <property type="molecule type" value="Genomic_DNA"/>
</dbReference>
<reference evidence="2 3" key="1">
    <citation type="submission" date="2024-06" db="EMBL/GenBank/DDBJ databases">
        <title>Sorghum-associated microbial communities from plants grown in Nebraska, USA.</title>
        <authorList>
            <person name="Schachtman D."/>
        </authorList>
    </citation>
    <scope>NUCLEOTIDE SEQUENCE [LARGE SCALE GENOMIC DNA]</scope>
    <source>
        <strain evidence="2 3">3552</strain>
    </source>
</reference>
<dbReference type="GeneID" id="92752207"/>
<dbReference type="Gene3D" id="3.40.50.300">
    <property type="entry name" value="P-loop containing nucleotide triphosphate hydrolases"/>
    <property type="match status" value="1"/>
</dbReference>
<dbReference type="SUPFAM" id="SSF52540">
    <property type="entry name" value="P-loop containing nucleoside triphosphate hydrolases"/>
    <property type="match status" value="1"/>
</dbReference>
<keyword evidence="3" id="KW-1185">Reference proteome</keyword>
<keyword evidence="2" id="KW-0378">Hydrolase</keyword>
<dbReference type="Pfam" id="PF13175">
    <property type="entry name" value="AAA_15"/>
    <property type="match status" value="1"/>
</dbReference>
<dbReference type="InterPro" id="IPR051396">
    <property type="entry name" value="Bact_Antivir_Def_Nuclease"/>
</dbReference>
<dbReference type="GO" id="GO:0004519">
    <property type="term" value="F:endonuclease activity"/>
    <property type="evidence" value="ECO:0007669"/>
    <property type="project" value="UniProtKB-KW"/>
</dbReference>
<name>A0ABV2P3Y4_9MICC</name>
<dbReference type="Proteomes" id="UP001549307">
    <property type="component" value="Unassembled WGS sequence"/>
</dbReference>
<dbReference type="PANTHER" id="PTHR43581">
    <property type="entry name" value="ATP/GTP PHOSPHATASE"/>
    <property type="match status" value="1"/>
</dbReference>
<proteinExistence type="predicted"/>
<dbReference type="RefSeq" id="WP_354227745.1">
    <property type="nucleotide sequence ID" value="NZ_JBEPSN010000002.1"/>
</dbReference>
<comment type="caution">
    <text evidence="2">The sequence shown here is derived from an EMBL/GenBank/DDBJ whole genome shotgun (WGS) entry which is preliminary data.</text>
</comment>
<sequence length="641" mass="70075">MKISGFRGHGQGIEIPINAETTTLIGRNDAGKSSVFEALEVFFGGSKLELTDFSVGLDVPVDITCTFSALPSSIVVDENRATTLADEYLLDMSNALTLVKRWSRSKLTSPTIFASAIHPVFQDQTDLLNMKLPELKKIAKQRGILDNEVDDKRTSSSYRQAIWRDALKVGDAEMKETFVPLTSEDGKSVASALMSYLPQFHLFKADRPGTEADQLAQDPAKAAIKAVLDDHEEQLEILSATVQHQVGEILADVVLRLSEVAPELASSLSTTDLAPTWSKAFSGLQFVDENGVPLSKRGSGTRRLVLLSFFRATAERGLDADDLVDAYRRGVITAVEEPETALHADLQTDIVSALQDVGELPHRQVLLTTHSANLIRLVPANSIRYIKGSDLERECIRVSDDGDATGLLGELNRSLGVFTDHNVRCFLLVEGRNDVVGLKNLSEALAAAGIEGVASLAQMEAEGLVCFMPIGGGGSASLWQSNLSPFKRPEVHIMDSDRESEGHALKVEMKTLLERADEKRHVFVLDRRELENYLTPDAVLESYSDIEGFAAAFNSLSSVRGDWDYLDIPSICAEAVHSLAGSEDAVWDSLSQELQKRKESKAKKRLSKAFSHSSVAESFSKQETDALRALKMITELAVESN</sequence>
<keyword evidence="2" id="KW-0255">Endonuclease</keyword>
<evidence type="ECO:0000313" key="2">
    <source>
        <dbReference type="EMBL" id="MET4539479.1"/>
    </source>
</evidence>
<keyword evidence="2" id="KW-0540">Nuclease</keyword>
<feature type="domain" description="Endonuclease GajA/Old nuclease/RecF-like AAA" evidence="1">
    <location>
        <begin position="2"/>
        <end position="375"/>
    </location>
</feature>
<dbReference type="InterPro" id="IPR041685">
    <property type="entry name" value="AAA_GajA/Old/RecF-like"/>
</dbReference>
<gene>
    <name evidence="2" type="ORF">ABIE37_001251</name>
</gene>
<protein>
    <submittedName>
        <fullName evidence="2">ATP-dependent endonuclease of OLD family</fullName>
    </submittedName>
</protein>
<dbReference type="PANTHER" id="PTHR43581:SF4">
    <property type="entry name" value="ATP_GTP PHOSPHATASE"/>
    <property type="match status" value="1"/>
</dbReference>
<dbReference type="InterPro" id="IPR027417">
    <property type="entry name" value="P-loop_NTPase"/>
</dbReference>
<evidence type="ECO:0000259" key="1">
    <source>
        <dbReference type="Pfam" id="PF13175"/>
    </source>
</evidence>